<evidence type="ECO:0000259" key="4">
    <source>
        <dbReference type="Pfam" id="PF13657"/>
    </source>
</evidence>
<dbReference type="GO" id="GO:0004674">
    <property type="term" value="F:protein serine/threonine kinase activity"/>
    <property type="evidence" value="ECO:0007669"/>
    <property type="project" value="TreeGrafter"/>
</dbReference>
<evidence type="ECO:0000256" key="1">
    <source>
        <dbReference type="ARBA" id="ARBA00022679"/>
    </source>
</evidence>
<dbReference type="Pfam" id="PF07804">
    <property type="entry name" value="HipA_C"/>
    <property type="match status" value="1"/>
</dbReference>
<feature type="domain" description="HipA N-terminal subdomain 1" evidence="4">
    <location>
        <begin position="41"/>
        <end position="139"/>
    </location>
</feature>
<keyword evidence="1" id="KW-0808">Transferase</keyword>
<dbReference type="InterPro" id="IPR017508">
    <property type="entry name" value="HipA_N1"/>
</dbReference>
<feature type="domain" description="HipA-like C-terminal" evidence="3">
    <location>
        <begin position="184"/>
        <end position="411"/>
    </location>
</feature>
<sequence length="451" mass="50125">MMPNKLPGAIYHTSPVRVRLKDETNNKLNVYRQLSEGGRVLAGQLAQNSQATFFQYDADYLAHYHSLSPFKLPFNSDLCQAPEHPHQGLHGVFADSLPDGWGLLLMNRVFRQHGIHPQQLTAMDRLAYIGARGMGALTYAPVSEHAEPDQNALIDIAVLAESAIQMFDGQTEEVLAALANAGGSGGARPKALIFMDPQNPQCVATIPRPGFQPWLIKFTSQNLLLGHEEGRCEAAYLTMAHNAGIQVPDWQLIEASGSKAWLATRRFDCSPNHHYAGRYHVQSLCGLLDADFRQPSIDYEDLIKASQILCQSPAIGKVQFVRAMFNLFAANQDDHSKNWSFLMADDGQWQPAPFYDATFSPNANNEHTTAFVGYGKQPPLRAVQQLANQANFSSWNEAQEYITRIVDAISQWSIIATELGVCQRTRTLINAQLNAAWQQNKHLIAGYSSRH</sequence>
<dbReference type="AlphaFoldDB" id="A0A3B1AXZ7"/>
<keyword evidence="2 5" id="KW-0418">Kinase</keyword>
<name>A0A3B1AXZ7_9ZZZZ</name>
<reference evidence="5" key="1">
    <citation type="submission" date="2018-06" db="EMBL/GenBank/DDBJ databases">
        <authorList>
            <person name="Zhirakovskaya E."/>
        </authorList>
    </citation>
    <scope>NUCLEOTIDE SEQUENCE</scope>
</reference>
<organism evidence="5">
    <name type="scientific">hydrothermal vent metagenome</name>
    <dbReference type="NCBI Taxonomy" id="652676"/>
    <lineage>
        <taxon>unclassified sequences</taxon>
        <taxon>metagenomes</taxon>
        <taxon>ecological metagenomes</taxon>
    </lineage>
</organism>
<accession>A0A3B1AXZ7</accession>
<dbReference type="InterPro" id="IPR012893">
    <property type="entry name" value="HipA-like_C"/>
</dbReference>
<evidence type="ECO:0000259" key="3">
    <source>
        <dbReference type="Pfam" id="PF07804"/>
    </source>
</evidence>
<dbReference type="EMBL" id="UOFX01000040">
    <property type="protein sequence ID" value="VAX08672.1"/>
    <property type="molecule type" value="Genomic_DNA"/>
</dbReference>
<dbReference type="GO" id="GO:0005829">
    <property type="term" value="C:cytosol"/>
    <property type="evidence" value="ECO:0007669"/>
    <property type="project" value="TreeGrafter"/>
</dbReference>
<dbReference type="Gene3D" id="1.10.1070.20">
    <property type="match status" value="1"/>
</dbReference>
<gene>
    <name evidence="5" type="ORF">MNBD_GAMMA26-2084</name>
</gene>
<protein>
    <submittedName>
        <fullName evidence="5">Toxin HigB / Protein kinase domain of HipA</fullName>
    </submittedName>
</protein>
<evidence type="ECO:0000256" key="2">
    <source>
        <dbReference type="ARBA" id="ARBA00022777"/>
    </source>
</evidence>
<dbReference type="InterPro" id="IPR052028">
    <property type="entry name" value="HipA_Ser/Thr_kinase"/>
</dbReference>
<proteinExistence type="predicted"/>
<dbReference type="PANTHER" id="PTHR37419">
    <property type="entry name" value="SERINE/THREONINE-PROTEIN KINASE TOXIN HIPA"/>
    <property type="match status" value="1"/>
</dbReference>
<dbReference type="Pfam" id="PF13657">
    <property type="entry name" value="Couple_hipA"/>
    <property type="match status" value="1"/>
</dbReference>
<evidence type="ECO:0000313" key="5">
    <source>
        <dbReference type="EMBL" id="VAX08672.1"/>
    </source>
</evidence>
<dbReference type="PANTHER" id="PTHR37419:SF8">
    <property type="entry name" value="TOXIN YJJJ"/>
    <property type="match status" value="1"/>
</dbReference>